<dbReference type="PRINTS" id="PR00834">
    <property type="entry name" value="PROTEASES2C"/>
</dbReference>
<dbReference type="GO" id="GO:0004252">
    <property type="term" value="F:serine-type endopeptidase activity"/>
    <property type="evidence" value="ECO:0007669"/>
    <property type="project" value="InterPro"/>
</dbReference>
<sequence>MRLRLVIVAMLVLTSCASVGDVDDESNDAQPDLDDIALSSAVAIRATGCAPGSIRGAGAVIEGGFVLTAAHVVAGASSITVQPANSPPGSEPRTARLVALDPKSDLALLAIAGSALPGLPFASGAASGAGVAIVFRESKAVVHPFVITRPVQVRILDIYGQRTETRESYQVATEISRGDSGAVLIGPEGTAVGVLYARSDESDDRAWATTMATVPRLIDQARLVDPETGIDTGACAPD</sequence>
<accession>A0A6J6XEM6</accession>
<dbReference type="GO" id="GO:0006508">
    <property type="term" value="P:proteolysis"/>
    <property type="evidence" value="ECO:0007669"/>
    <property type="project" value="InterPro"/>
</dbReference>
<dbReference type="PROSITE" id="PS51257">
    <property type="entry name" value="PROKAR_LIPOPROTEIN"/>
    <property type="match status" value="1"/>
</dbReference>
<dbReference type="SUPFAM" id="SSF50494">
    <property type="entry name" value="Trypsin-like serine proteases"/>
    <property type="match status" value="1"/>
</dbReference>
<dbReference type="InterPro" id="IPR001940">
    <property type="entry name" value="Peptidase_S1C"/>
</dbReference>
<organism evidence="1">
    <name type="scientific">freshwater metagenome</name>
    <dbReference type="NCBI Taxonomy" id="449393"/>
    <lineage>
        <taxon>unclassified sequences</taxon>
        <taxon>metagenomes</taxon>
        <taxon>ecological metagenomes</taxon>
    </lineage>
</organism>
<dbReference type="AlphaFoldDB" id="A0A6J6XEM6"/>
<name>A0A6J6XEM6_9ZZZZ</name>
<protein>
    <submittedName>
        <fullName evidence="1">Unannotated protein</fullName>
    </submittedName>
</protein>
<dbReference type="Gene3D" id="2.40.10.10">
    <property type="entry name" value="Trypsin-like serine proteases"/>
    <property type="match status" value="2"/>
</dbReference>
<dbReference type="EMBL" id="CAFAAI010000094">
    <property type="protein sequence ID" value="CAB4794545.1"/>
    <property type="molecule type" value="Genomic_DNA"/>
</dbReference>
<evidence type="ECO:0000313" key="1">
    <source>
        <dbReference type="EMBL" id="CAB4794545.1"/>
    </source>
</evidence>
<gene>
    <name evidence="1" type="ORF">UFOPK2992_00662</name>
</gene>
<reference evidence="1" key="1">
    <citation type="submission" date="2020-05" db="EMBL/GenBank/DDBJ databases">
        <authorList>
            <person name="Chiriac C."/>
            <person name="Salcher M."/>
            <person name="Ghai R."/>
            <person name="Kavagutti S V."/>
        </authorList>
    </citation>
    <scope>NUCLEOTIDE SEQUENCE</scope>
</reference>
<dbReference type="Pfam" id="PF13365">
    <property type="entry name" value="Trypsin_2"/>
    <property type="match status" value="1"/>
</dbReference>
<dbReference type="InterPro" id="IPR009003">
    <property type="entry name" value="Peptidase_S1_PA"/>
</dbReference>
<proteinExistence type="predicted"/>
<dbReference type="InterPro" id="IPR043504">
    <property type="entry name" value="Peptidase_S1_PA_chymotrypsin"/>
</dbReference>